<gene>
    <name evidence="2" type="ORF">CQW23_28071</name>
</gene>
<dbReference type="Gene3D" id="3.30.200.20">
    <property type="entry name" value="Phosphorylase Kinase, domain 1"/>
    <property type="match status" value="1"/>
</dbReference>
<keyword evidence="1" id="KW-0547">Nucleotide-binding</keyword>
<dbReference type="STRING" id="33114.A0A2G2VFH9"/>
<comment type="caution">
    <text evidence="2">The sequence shown here is derived from an EMBL/GenBank/DDBJ whole genome shotgun (WGS) entry which is preliminary data.</text>
</comment>
<accession>A0A2G2VFH9</accession>
<keyword evidence="3" id="KW-1185">Reference proteome</keyword>
<evidence type="ECO:0000313" key="2">
    <source>
        <dbReference type="EMBL" id="PHT31734.1"/>
    </source>
</evidence>
<dbReference type="GO" id="GO:0005524">
    <property type="term" value="F:ATP binding"/>
    <property type="evidence" value="ECO:0007669"/>
    <property type="project" value="UniProtKB-UniRule"/>
</dbReference>
<dbReference type="PROSITE" id="PS00107">
    <property type="entry name" value="PROTEIN_KINASE_ATP"/>
    <property type="match status" value="1"/>
</dbReference>
<dbReference type="EMBL" id="MLFT02000012">
    <property type="protein sequence ID" value="PHT31734.1"/>
    <property type="molecule type" value="Genomic_DNA"/>
</dbReference>
<dbReference type="SUPFAM" id="SSF56112">
    <property type="entry name" value="Protein kinase-like (PK-like)"/>
    <property type="match status" value="1"/>
</dbReference>
<reference evidence="3" key="2">
    <citation type="journal article" date="2017" name="J. Anim. Genet.">
        <title>Multiple reference genome sequences of hot pepper reveal the massive evolution of plant disease resistance genes by retroduplication.</title>
        <authorList>
            <person name="Kim S."/>
            <person name="Park J."/>
            <person name="Yeom S.-I."/>
            <person name="Kim Y.-M."/>
            <person name="Seo E."/>
            <person name="Kim K.-T."/>
            <person name="Kim M.-S."/>
            <person name="Lee J.M."/>
            <person name="Cheong K."/>
            <person name="Shin H.-S."/>
            <person name="Kim S.-B."/>
            <person name="Han K."/>
            <person name="Lee J."/>
            <person name="Park M."/>
            <person name="Lee H.-A."/>
            <person name="Lee H.-Y."/>
            <person name="Lee Y."/>
            <person name="Oh S."/>
            <person name="Lee J.H."/>
            <person name="Choi E."/>
            <person name="Choi E."/>
            <person name="Lee S.E."/>
            <person name="Jeon J."/>
            <person name="Kim H."/>
            <person name="Choi G."/>
            <person name="Song H."/>
            <person name="Lee J."/>
            <person name="Lee S.-C."/>
            <person name="Kwon J.-K."/>
            <person name="Lee H.-Y."/>
            <person name="Koo N."/>
            <person name="Hong Y."/>
            <person name="Kim R.W."/>
            <person name="Kang W.-H."/>
            <person name="Huh J.H."/>
            <person name="Kang B.-C."/>
            <person name="Yang T.-J."/>
            <person name="Lee Y.-H."/>
            <person name="Bennetzen J.L."/>
            <person name="Choi D."/>
        </authorList>
    </citation>
    <scope>NUCLEOTIDE SEQUENCE [LARGE SCALE GENOMIC DNA]</scope>
    <source>
        <strain evidence="3">cv. PBC81</strain>
    </source>
</reference>
<sequence>MEANQPTVGEYKLMCKLGGGSSSTVWKAEHWKTGKVVALKQIDRFNLTRQLKNCLDVNSPSYLLFNIQILFAFSMSFEIGVDLLEREREREREIELNKLTSGIENEETRLTGLRSGEAKFVALCAELTGKHRETRCAELGES</sequence>
<keyword evidence="1" id="KW-0067">ATP-binding</keyword>
<evidence type="ECO:0000313" key="3">
    <source>
        <dbReference type="Proteomes" id="UP000224567"/>
    </source>
</evidence>
<evidence type="ECO:0008006" key="4">
    <source>
        <dbReference type="Google" id="ProtNLM"/>
    </source>
</evidence>
<name>A0A2G2VFH9_CAPBA</name>
<feature type="binding site" evidence="1">
    <location>
        <position position="40"/>
    </location>
    <ligand>
        <name>ATP</name>
        <dbReference type="ChEBI" id="CHEBI:30616"/>
    </ligand>
</feature>
<dbReference type="InterPro" id="IPR017441">
    <property type="entry name" value="Protein_kinase_ATP_BS"/>
</dbReference>
<dbReference type="AlphaFoldDB" id="A0A2G2VFH9"/>
<reference evidence="2 3" key="1">
    <citation type="journal article" date="2017" name="Genome Biol.">
        <title>New reference genome sequences of hot pepper reveal the massive evolution of plant disease-resistance genes by retroduplication.</title>
        <authorList>
            <person name="Kim S."/>
            <person name="Park J."/>
            <person name="Yeom S.I."/>
            <person name="Kim Y.M."/>
            <person name="Seo E."/>
            <person name="Kim K.T."/>
            <person name="Kim M.S."/>
            <person name="Lee J.M."/>
            <person name="Cheong K."/>
            <person name="Shin H.S."/>
            <person name="Kim S.B."/>
            <person name="Han K."/>
            <person name="Lee J."/>
            <person name="Park M."/>
            <person name="Lee H.A."/>
            <person name="Lee H.Y."/>
            <person name="Lee Y."/>
            <person name="Oh S."/>
            <person name="Lee J.H."/>
            <person name="Choi E."/>
            <person name="Choi E."/>
            <person name="Lee S.E."/>
            <person name="Jeon J."/>
            <person name="Kim H."/>
            <person name="Choi G."/>
            <person name="Song H."/>
            <person name="Lee J."/>
            <person name="Lee S.C."/>
            <person name="Kwon J.K."/>
            <person name="Lee H.Y."/>
            <person name="Koo N."/>
            <person name="Hong Y."/>
            <person name="Kim R.W."/>
            <person name="Kang W.H."/>
            <person name="Huh J.H."/>
            <person name="Kang B.C."/>
            <person name="Yang T.J."/>
            <person name="Lee Y.H."/>
            <person name="Bennetzen J.L."/>
            <person name="Choi D."/>
        </authorList>
    </citation>
    <scope>NUCLEOTIDE SEQUENCE [LARGE SCALE GENOMIC DNA]</scope>
    <source>
        <strain evidence="3">cv. PBC81</strain>
    </source>
</reference>
<dbReference type="OrthoDB" id="346907at2759"/>
<protein>
    <recommendedName>
        <fullName evidence="4">Protein kinase domain-containing protein</fullName>
    </recommendedName>
</protein>
<organism evidence="2 3">
    <name type="scientific">Capsicum baccatum</name>
    <name type="common">Peruvian pepper</name>
    <dbReference type="NCBI Taxonomy" id="33114"/>
    <lineage>
        <taxon>Eukaryota</taxon>
        <taxon>Viridiplantae</taxon>
        <taxon>Streptophyta</taxon>
        <taxon>Embryophyta</taxon>
        <taxon>Tracheophyta</taxon>
        <taxon>Spermatophyta</taxon>
        <taxon>Magnoliopsida</taxon>
        <taxon>eudicotyledons</taxon>
        <taxon>Gunneridae</taxon>
        <taxon>Pentapetalae</taxon>
        <taxon>asterids</taxon>
        <taxon>lamiids</taxon>
        <taxon>Solanales</taxon>
        <taxon>Solanaceae</taxon>
        <taxon>Solanoideae</taxon>
        <taxon>Capsiceae</taxon>
        <taxon>Capsicum</taxon>
    </lineage>
</organism>
<dbReference type="InterPro" id="IPR011009">
    <property type="entry name" value="Kinase-like_dom_sf"/>
</dbReference>
<dbReference type="Proteomes" id="UP000224567">
    <property type="component" value="Unassembled WGS sequence"/>
</dbReference>
<evidence type="ECO:0000256" key="1">
    <source>
        <dbReference type="PROSITE-ProRule" id="PRU10141"/>
    </source>
</evidence>
<proteinExistence type="predicted"/>